<proteinExistence type="inferred from homology"/>
<keyword evidence="3 9" id="KW-0548">Nucleotidyltransferase</keyword>
<organism evidence="11 12">
    <name type="scientific">Candidatus Magnetominusculus xianensis</name>
    <dbReference type="NCBI Taxonomy" id="1748249"/>
    <lineage>
        <taxon>Bacteria</taxon>
        <taxon>Pseudomonadati</taxon>
        <taxon>Nitrospirota</taxon>
        <taxon>Nitrospiria</taxon>
        <taxon>Nitrospirales</taxon>
        <taxon>Nitrospiraceae</taxon>
        <taxon>Candidatus Magnetominusculus</taxon>
    </lineage>
</organism>
<comment type="subcellular location">
    <subcellularLocation>
        <location evidence="9">Cytoplasm</location>
    </subcellularLocation>
</comment>
<comment type="function">
    <text evidence="9">Reversibly transfers an adenylyl group from ATP to 4'-phosphopantetheine, yielding dephospho-CoA (dPCoA) and pyrophosphate.</text>
</comment>
<comment type="cofactor">
    <cofactor evidence="9">
        <name>Mg(2+)</name>
        <dbReference type="ChEBI" id="CHEBI:18420"/>
    </cofactor>
</comment>
<comment type="subunit">
    <text evidence="9">Homohexamer.</text>
</comment>
<sequence>MNRLAIYPGTFDPFTNGHLDIALRSVRLFDSLVIAVTTNAKKTPLFSVPERKELIKKSLPEDVNISVESFDGLLVDYAEKRGSIIVIRGLRAVSDFEYELQMALLNRRLKPSIETIFKMPSEEYSFLTSSAVKEIALLGGCVDGLVPAAVKSALIEKFKEKN</sequence>
<keyword evidence="2 9" id="KW-0808">Transferase</keyword>
<feature type="binding site" evidence="9">
    <location>
        <position position="99"/>
    </location>
    <ligand>
        <name>ATP</name>
        <dbReference type="ChEBI" id="CHEBI:30616"/>
    </ligand>
</feature>
<name>A0ABR5SCQ9_9BACT</name>
<evidence type="ECO:0000256" key="7">
    <source>
        <dbReference type="ARBA" id="ARBA00022993"/>
    </source>
</evidence>
<evidence type="ECO:0000256" key="6">
    <source>
        <dbReference type="ARBA" id="ARBA00022842"/>
    </source>
</evidence>
<evidence type="ECO:0000256" key="9">
    <source>
        <dbReference type="HAMAP-Rule" id="MF_00151"/>
    </source>
</evidence>
<dbReference type="HAMAP" id="MF_00151">
    <property type="entry name" value="PPAT_bact"/>
    <property type="match status" value="1"/>
</dbReference>
<feature type="site" description="Transition state stabilizer" evidence="9">
    <location>
        <position position="18"/>
    </location>
</feature>
<dbReference type="InterPro" id="IPR001980">
    <property type="entry name" value="PPAT"/>
</dbReference>
<feature type="binding site" evidence="9">
    <location>
        <begin position="89"/>
        <end position="91"/>
    </location>
    <ligand>
        <name>ATP</name>
        <dbReference type="ChEBI" id="CHEBI:30616"/>
    </ligand>
</feature>
<dbReference type="InterPro" id="IPR014729">
    <property type="entry name" value="Rossmann-like_a/b/a_fold"/>
</dbReference>
<keyword evidence="4 9" id="KW-0547">Nucleotide-binding</keyword>
<dbReference type="EC" id="2.7.7.3" evidence="9"/>
<evidence type="ECO:0000256" key="2">
    <source>
        <dbReference type="ARBA" id="ARBA00022679"/>
    </source>
</evidence>
<evidence type="ECO:0000313" key="11">
    <source>
        <dbReference type="EMBL" id="KWT82082.1"/>
    </source>
</evidence>
<evidence type="ECO:0000313" key="12">
    <source>
        <dbReference type="Proteomes" id="UP000060487"/>
    </source>
</evidence>
<evidence type="ECO:0000259" key="10">
    <source>
        <dbReference type="Pfam" id="PF01467"/>
    </source>
</evidence>
<keyword evidence="5 9" id="KW-0067">ATP-binding</keyword>
<accession>A0ABR5SCQ9</accession>
<evidence type="ECO:0000256" key="3">
    <source>
        <dbReference type="ARBA" id="ARBA00022695"/>
    </source>
</evidence>
<dbReference type="NCBIfam" id="TIGR01510">
    <property type="entry name" value="coaD_prev_kdtB"/>
    <property type="match status" value="1"/>
</dbReference>
<comment type="caution">
    <text evidence="11">The sequence shown here is derived from an EMBL/GenBank/DDBJ whole genome shotgun (WGS) entry which is preliminary data.</text>
</comment>
<dbReference type="Proteomes" id="UP000060487">
    <property type="component" value="Unassembled WGS sequence"/>
</dbReference>
<feature type="binding site" evidence="9">
    <location>
        <begin position="10"/>
        <end position="11"/>
    </location>
    <ligand>
        <name>ATP</name>
        <dbReference type="ChEBI" id="CHEBI:30616"/>
    </ligand>
</feature>
<protein>
    <recommendedName>
        <fullName evidence="9">Phosphopantetheine adenylyltransferase</fullName>
        <ecNumber evidence="9">2.7.7.3</ecNumber>
    </recommendedName>
    <alternativeName>
        <fullName evidence="9">Dephospho-CoA pyrophosphorylase</fullName>
    </alternativeName>
    <alternativeName>
        <fullName evidence="9">Pantetheine-phosphate adenylyltransferase</fullName>
        <shortName evidence="9">PPAT</shortName>
    </alternativeName>
</protein>
<dbReference type="Gene3D" id="3.40.50.620">
    <property type="entry name" value="HUPs"/>
    <property type="match status" value="1"/>
</dbReference>
<feature type="binding site" evidence="9">
    <location>
        <position position="18"/>
    </location>
    <ligand>
        <name>ATP</name>
        <dbReference type="ChEBI" id="CHEBI:30616"/>
    </ligand>
</feature>
<feature type="binding site" evidence="9">
    <location>
        <position position="10"/>
    </location>
    <ligand>
        <name>substrate</name>
    </ligand>
</feature>
<feature type="binding site" evidence="9">
    <location>
        <begin position="124"/>
        <end position="130"/>
    </location>
    <ligand>
        <name>ATP</name>
        <dbReference type="ChEBI" id="CHEBI:30616"/>
    </ligand>
</feature>
<dbReference type="CDD" id="cd02163">
    <property type="entry name" value="PPAT"/>
    <property type="match status" value="1"/>
</dbReference>
<dbReference type="GO" id="GO:0004595">
    <property type="term" value="F:pantetheine-phosphate adenylyltransferase activity"/>
    <property type="evidence" value="ECO:0007669"/>
    <property type="project" value="UniProtKB-EC"/>
</dbReference>
<dbReference type="InterPro" id="IPR004821">
    <property type="entry name" value="Cyt_trans-like"/>
</dbReference>
<dbReference type="Pfam" id="PF01467">
    <property type="entry name" value="CTP_transf_like"/>
    <property type="match status" value="1"/>
</dbReference>
<keyword evidence="7 9" id="KW-0173">Coenzyme A biosynthesis</keyword>
<evidence type="ECO:0000256" key="1">
    <source>
        <dbReference type="ARBA" id="ARBA00022490"/>
    </source>
</evidence>
<dbReference type="SUPFAM" id="SSF52374">
    <property type="entry name" value="Nucleotidylyl transferase"/>
    <property type="match status" value="1"/>
</dbReference>
<reference evidence="11 12" key="1">
    <citation type="submission" date="2015-11" db="EMBL/GenBank/DDBJ databases">
        <authorList>
            <person name="Lin W."/>
        </authorList>
    </citation>
    <scope>NUCLEOTIDE SEQUENCE [LARGE SCALE GENOMIC DNA]</scope>
    <source>
        <strain evidence="11 12">HCH-1</strain>
    </source>
</reference>
<comment type="catalytic activity">
    <reaction evidence="8 9">
        <text>(R)-4'-phosphopantetheine + ATP + H(+) = 3'-dephospho-CoA + diphosphate</text>
        <dbReference type="Rhea" id="RHEA:19801"/>
        <dbReference type="ChEBI" id="CHEBI:15378"/>
        <dbReference type="ChEBI" id="CHEBI:30616"/>
        <dbReference type="ChEBI" id="CHEBI:33019"/>
        <dbReference type="ChEBI" id="CHEBI:57328"/>
        <dbReference type="ChEBI" id="CHEBI:61723"/>
        <dbReference type="EC" id="2.7.7.3"/>
    </reaction>
</comment>
<feature type="binding site" evidence="9">
    <location>
        <position position="42"/>
    </location>
    <ligand>
        <name>substrate</name>
    </ligand>
</feature>
<keyword evidence="6 9" id="KW-0460">Magnesium</keyword>
<evidence type="ECO:0000256" key="5">
    <source>
        <dbReference type="ARBA" id="ARBA00022840"/>
    </source>
</evidence>
<comment type="pathway">
    <text evidence="9">Cofactor biosynthesis; coenzyme A biosynthesis; CoA from (R)-pantothenate: step 4/5.</text>
</comment>
<comment type="similarity">
    <text evidence="9">Belongs to the bacterial CoaD family.</text>
</comment>
<dbReference type="PANTHER" id="PTHR21342">
    <property type="entry name" value="PHOSPHOPANTETHEINE ADENYLYLTRANSFERASE"/>
    <property type="match status" value="1"/>
</dbReference>
<dbReference type="PANTHER" id="PTHR21342:SF1">
    <property type="entry name" value="PHOSPHOPANTETHEINE ADENYLYLTRANSFERASE"/>
    <property type="match status" value="1"/>
</dbReference>
<dbReference type="PRINTS" id="PR01020">
    <property type="entry name" value="LPSBIOSNTHSS"/>
</dbReference>
<dbReference type="NCBIfam" id="TIGR00125">
    <property type="entry name" value="cyt_tran_rel"/>
    <property type="match status" value="1"/>
</dbReference>
<feature type="binding site" evidence="9">
    <location>
        <position position="74"/>
    </location>
    <ligand>
        <name>substrate</name>
    </ligand>
</feature>
<feature type="binding site" evidence="9">
    <location>
        <position position="88"/>
    </location>
    <ligand>
        <name>substrate</name>
    </ligand>
</feature>
<feature type="domain" description="Cytidyltransferase-like" evidence="10">
    <location>
        <begin position="6"/>
        <end position="134"/>
    </location>
</feature>
<keyword evidence="12" id="KW-1185">Reference proteome</keyword>
<evidence type="ECO:0000256" key="8">
    <source>
        <dbReference type="ARBA" id="ARBA00029346"/>
    </source>
</evidence>
<evidence type="ECO:0000256" key="4">
    <source>
        <dbReference type="ARBA" id="ARBA00022741"/>
    </source>
</evidence>
<dbReference type="EMBL" id="LNQR01000090">
    <property type="protein sequence ID" value="KWT82082.1"/>
    <property type="molecule type" value="Genomic_DNA"/>
</dbReference>
<keyword evidence="1 9" id="KW-0963">Cytoplasm</keyword>
<dbReference type="RefSeq" id="WP_085053145.1">
    <property type="nucleotide sequence ID" value="NZ_LNQR01000090.1"/>
</dbReference>
<gene>
    <name evidence="9 11" type="primary">coaD</name>
    <name evidence="11" type="ORF">ASN18_2531</name>
</gene>